<feature type="compositionally biased region" description="Pro residues" evidence="1">
    <location>
        <begin position="34"/>
        <end position="43"/>
    </location>
</feature>
<organism evidence="2 3">
    <name type="scientific">Bondarzewia mesenterica</name>
    <dbReference type="NCBI Taxonomy" id="1095465"/>
    <lineage>
        <taxon>Eukaryota</taxon>
        <taxon>Fungi</taxon>
        <taxon>Dikarya</taxon>
        <taxon>Basidiomycota</taxon>
        <taxon>Agaricomycotina</taxon>
        <taxon>Agaricomycetes</taxon>
        <taxon>Russulales</taxon>
        <taxon>Bondarzewiaceae</taxon>
        <taxon>Bondarzewia</taxon>
    </lineage>
</organism>
<feature type="compositionally biased region" description="Low complexity" evidence="1">
    <location>
        <begin position="22"/>
        <end position="33"/>
    </location>
</feature>
<evidence type="ECO:0000313" key="2">
    <source>
        <dbReference type="EMBL" id="THH20988.1"/>
    </source>
</evidence>
<gene>
    <name evidence="2" type="ORF">EW146_g474</name>
</gene>
<dbReference type="OrthoDB" id="3365514at2759"/>
<feature type="compositionally biased region" description="Polar residues" evidence="1">
    <location>
        <begin position="209"/>
        <end position="219"/>
    </location>
</feature>
<comment type="caution">
    <text evidence="2">The sequence shown here is derived from an EMBL/GenBank/DDBJ whole genome shotgun (WGS) entry which is preliminary data.</text>
</comment>
<accession>A0A4S4M8R4</accession>
<name>A0A4S4M8R4_9AGAM</name>
<proteinExistence type="predicted"/>
<reference evidence="2 3" key="1">
    <citation type="submission" date="2019-02" db="EMBL/GenBank/DDBJ databases">
        <title>Genome sequencing of the rare red list fungi Bondarzewia mesenterica.</title>
        <authorList>
            <person name="Buettner E."/>
            <person name="Kellner H."/>
        </authorList>
    </citation>
    <scope>NUCLEOTIDE SEQUENCE [LARGE SCALE GENOMIC DNA]</scope>
    <source>
        <strain evidence="2 3">DSM 108281</strain>
    </source>
</reference>
<evidence type="ECO:0000256" key="1">
    <source>
        <dbReference type="SAM" id="MobiDB-lite"/>
    </source>
</evidence>
<dbReference type="AlphaFoldDB" id="A0A4S4M8R4"/>
<feature type="region of interest" description="Disordered" evidence="1">
    <location>
        <begin position="1"/>
        <end position="43"/>
    </location>
</feature>
<protein>
    <submittedName>
        <fullName evidence="2">Uncharacterized protein</fullName>
    </submittedName>
</protein>
<feature type="region of interest" description="Disordered" evidence="1">
    <location>
        <begin position="392"/>
        <end position="411"/>
    </location>
</feature>
<dbReference type="Proteomes" id="UP000310158">
    <property type="component" value="Unassembled WGS sequence"/>
</dbReference>
<sequence length="483" mass="50873">MPPKPRIVRKPPAGTKNPSTVASPASAAKDAGAMPPPPVPAPPQAILEPEMNALSGCLRNTGVRTGQIYYFYDDARRMGIDKYAPQPPQSMNALLGREMERFDRLCDAVEAHLSRAISVLQRDLEREKDRLKAEEEAEALKVKLEEKPMTSTIGETSLSALGPSESHMTPAKLPITGQPSSVPTDAVSSPGLQRTPPTTGIVGPPSGRRPSTVSLSSLNRPQFPHKLDLSAAALRINPEEITQGLASPVTLAPLLASTEAANAANRTIDIDLTTLPDEPARSMNMDVDPSLGSSAERPIELDLDGMEIDMSTMEGLFGESNPNNSTDAATVDLFQRPAQSAAASENKKAGETLDVHIMDALSGSNTVPNGEDIFGTLENNLQPSNQAVGRLTPVPLPSVSDSAGQPSAPSPRSILASLAAAGSVSASTKHHAPTEGTGPFDVDFGDFSTNFNFDTAPGGDVNFPDMEAFLNMDGVSSDEKTQG</sequence>
<feature type="compositionally biased region" description="Polar residues" evidence="1">
    <location>
        <begin position="177"/>
        <end position="198"/>
    </location>
</feature>
<dbReference type="EMBL" id="SGPL01000010">
    <property type="protein sequence ID" value="THH20988.1"/>
    <property type="molecule type" value="Genomic_DNA"/>
</dbReference>
<feature type="region of interest" description="Disordered" evidence="1">
    <location>
        <begin position="177"/>
        <end position="219"/>
    </location>
</feature>
<evidence type="ECO:0000313" key="3">
    <source>
        <dbReference type="Proteomes" id="UP000310158"/>
    </source>
</evidence>
<keyword evidence="3" id="KW-1185">Reference proteome</keyword>